<keyword evidence="2" id="KW-1185">Reference proteome</keyword>
<dbReference type="RefSeq" id="WP_135868413.1">
    <property type="nucleotide sequence ID" value="NZ_SRSC01000001.1"/>
</dbReference>
<reference evidence="1 2" key="1">
    <citation type="submission" date="2019-04" db="EMBL/GenBank/DDBJ databases">
        <title>Geobacter oryzae sp. nov., ferric-reducing bacteria isolated from paddy soil.</title>
        <authorList>
            <person name="Xu Z."/>
            <person name="Masuda Y."/>
            <person name="Itoh H."/>
            <person name="Senoo K."/>
        </authorList>
    </citation>
    <scope>NUCLEOTIDE SEQUENCE [LARGE SCALE GENOMIC DNA]</scope>
    <source>
        <strain evidence="1 2">Red111</strain>
    </source>
</reference>
<evidence type="ECO:0000313" key="1">
    <source>
        <dbReference type="EMBL" id="TGU74074.1"/>
    </source>
</evidence>
<accession>A0A4S1CK30</accession>
<gene>
    <name evidence="1" type="primary">gspN</name>
    <name evidence="1" type="ORF">E4633_00965</name>
</gene>
<dbReference type="InterPro" id="IPR030925">
    <property type="entry name" value="T2SS_GspN_Lepto"/>
</dbReference>
<sequence length="278" mass="29772">MNRRALYLALGIPSAILLFLLLTLLFTPNYAIKGVLVRAAENAGYTLECAGLGKGFPLALHADKVELGTAKGTVLKLSDVKVRLEMLPLLTGKARLAYRCAIGTGEANGELELGKGKGWSLQCRGVRLEDIPFFSTVAEAKVRGELRVNGKMEEGKGGSVGDLQLEVRSAEVAGVKIGAMPLPDAAYREIRGVLKVQKGRAVLKSFTLNGDGVYVRLSGDTVLGTPLGASPLNLTMEMMPKPSFLERQKFVFLLLTKYQSSPGAFSVPIRGTLAHPSM</sequence>
<dbReference type="Proteomes" id="UP000306416">
    <property type="component" value="Unassembled WGS sequence"/>
</dbReference>
<proteinExistence type="predicted"/>
<organism evidence="1 2">
    <name type="scientific">Geomonas terrae</name>
    <dbReference type="NCBI Taxonomy" id="2562681"/>
    <lineage>
        <taxon>Bacteria</taxon>
        <taxon>Pseudomonadati</taxon>
        <taxon>Thermodesulfobacteriota</taxon>
        <taxon>Desulfuromonadia</taxon>
        <taxon>Geobacterales</taxon>
        <taxon>Geobacteraceae</taxon>
        <taxon>Geomonas</taxon>
    </lineage>
</organism>
<comment type="caution">
    <text evidence="1">The sequence shown here is derived from an EMBL/GenBank/DDBJ whole genome shotgun (WGS) entry which is preliminary data.</text>
</comment>
<evidence type="ECO:0000313" key="2">
    <source>
        <dbReference type="Proteomes" id="UP000306416"/>
    </source>
</evidence>
<dbReference type="AlphaFoldDB" id="A0A4S1CK30"/>
<protein>
    <submittedName>
        <fullName evidence="1">Type II secretion system protein GspN</fullName>
    </submittedName>
</protein>
<dbReference type="NCBIfam" id="TIGR04411">
    <property type="entry name" value="T2SS_GspN_Lepto"/>
    <property type="match status" value="1"/>
</dbReference>
<name>A0A4S1CK30_9BACT</name>
<dbReference type="EMBL" id="SRSC01000001">
    <property type="protein sequence ID" value="TGU74074.1"/>
    <property type="molecule type" value="Genomic_DNA"/>
</dbReference>